<proteinExistence type="predicted"/>
<dbReference type="PROSITE" id="PS51755">
    <property type="entry name" value="OMPR_PHOB"/>
    <property type="match status" value="1"/>
</dbReference>
<sequence length="226" mass="25998">MTIGIIEDDRLLSRSLKVVLEKEGYRTLQVYTKKDAGQILQGTEELLLVDIGLPDGNGMELYHTLMKKWNRKIPAIFLTARDEEQEMLKAFDLGAEDYVVKPFSMKVLLKRIEVAFRRNRGEDAGEQILKCRNLTLYPQRKKAVSGENEISLTAKEYQLLEYLMKNQGQVLTKENILEHVWGIDGQYVVDNSVSVLVGRLRKKIEAAGERPYIQNVFGLGYRMEEE</sequence>
<keyword evidence="4" id="KW-0805">Transcription regulation</keyword>
<dbReference type="GO" id="GO:0000976">
    <property type="term" value="F:transcription cis-regulatory region binding"/>
    <property type="evidence" value="ECO:0007669"/>
    <property type="project" value="TreeGrafter"/>
</dbReference>
<dbReference type="InterPro" id="IPR036388">
    <property type="entry name" value="WH-like_DNA-bd_sf"/>
</dbReference>
<dbReference type="Pfam" id="PF00486">
    <property type="entry name" value="Trans_reg_C"/>
    <property type="match status" value="1"/>
</dbReference>
<keyword evidence="3" id="KW-0902">Two-component regulatory system</keyword>
<comment type="function">
    <text evidence="7">May play the central regulatory role in sporulation. It may be an element of the effector pathway responsible for the activation of sporulation genes in response to nutritional stress. Spo0A may act in concert with spo0H (a sigma factor) to control the expression of some genes that are critical to the sporulation process.</text>
</comment>
<comment type="caution">
    <text evidence="8">The sequence shown here is derived from an EMBL/GenBank/DDBJ whole genome shotgun (WGS) entry which is preliminary data.</text>
</comment>
<evidence type="ECO:0000256" key="2">
    <source>
        <dbReference type="ARBA" id="ARBA00022553"/>
    </source>
</evidence>
<evidence type="ECO:0000256" key="7">
    <source>
        <dbReference type="ARBA" id="ARBA00024867"/>
    </source>
</evidence>
<dbReference type="SUPFAM" id="SSF52172">
    <property type="entry name" value="CheY-like"/>
    <property type="match status" value="1"/>
</dbReference>
<dbReference type="Gene3D" id="3.40.50.2300">
    <property type="match status" value="1"/>
</dbReference>
<name>A0A3E4LK72_9FIRM</name>
<dbReference type="PANTHER" id="PTHR48111">
    <property type="entry name" value="REGULATOR OF RPOS"/>
    <property type="match status" value="1"/>
</dbReference>
<evidence type="ECO:0000313" key="8">
    <source>
        <dbReference type="EMBL" id="RGK37746.1"/>
    </source>
</evidence>
<keyword evidence="2" id="KW-0597">Phosphoprotein</keyword>
<accession>A0A3E4LK72</accession>
<reference evidence="8 9" key="1">
    <citation type="submission" date="2018-08" db="EMBL/GenBank/DDBJ databases">
        <title>A genome reference for cultivated species of the human gut microbiota.</title>
        <authorList>
            <person name="Zou Y."/>
            <person name="Xue W."/>
            <person name="Luo G."/>
        </authorList>
    </citation>
    <scope>NUCLEOTIDE SEQUENCE [LARGE SCALE GENOMIC DNA]</scope>
    <source>
        <strain evidence="8 9">TF11-7</strain>
    </source>
</reference>
<dbReference type="Gene3D" id="1.10.10.10">
    <property type="entry name" value="Winged helix-like DNA-binding domain superfamily/Winged helix DNA-binding domain"/>
    <property type="match status" value="1"/>
</dbReference>
<dbReference type="GO" id="GO:0005829">
    <property type="term" value="C:cytosol"/>
    <property type="evidence" value="ECO:0007669"/>
    <property type="project" value="TreeGrafter"/>
</dbReference>
<dbReference type="AlphaFoldDB" id="A0A3E4LK72"/>
<evidence type="ECO:0000256" key="6">
    <source>
        <dbReference type="ARBA" id="ARBA00023163"/>
    </source>
</evidence>
<dbReference type="InterPro" id="IPR039420">
    <property type="entry name" value="WalR-like"/>
</dbReference>
<evidence type="ECO:0000256" key="1">
    <source>
        <dbReference type="ARBA" id="ARBA00018672"/>
    </source>
</evidence>
<dbReference type="CDD" id="cd00383">
    <property type="entry name" value="trans_reg_C"/>
    <property type="match status" value="1"/>
</dbReference>
<evidence type="ECO:0000256" key="3">
    <source>
        <dbReference type="ARBA" id="ARBA00023012"/>
    </source>
</evidence>
<dbReference type="PANTHER" id="PTHR48111:SF1">
    <property type="entry name" value="TWO-COMPONENT RESPONSE REGULATOR ORR33"/>
    <property type="match status" value="1"/>
</dbReference>
<protein>
    <recommendedName>
        <fullName evidence="1">Stage 0 sporulation protein A homolog</fullName>
    </recommendedName>
</protein>
<dbReference type="PROSITE" id="PS50110">
    <property type="entry name" value="RESPONSE_REGULATORY"/>
    <property type="match status" value="1"/>
</dbReference>
<keyword evidence="5 8" id="KW-0238">DNA-binding</keyword>
<evidence type="ECO:0000256" key="5">
    <source>
        <dbReference type="ARBA" id="ARBA00023125"/>
    </source>
</evidence>
<dbReference type="SMART" id="SM00862">
    <property type="entry name" value="Trans_reg_C"/>
    <property type="match status" value="1"/>
</dbReference>
<organism evidence="8 9">
    <name type="scientific">[Ruminococcus] lactaris</name>
    <dbReference type="NCBI Taxonomy" id="46228"/>
    <lineage>
        <taxon>Bacteria</taxon>
        <taxon>Bacillati</taxon>
        <taxon>Bacillota</taxon>
        <taxon>Clostridia</taxon>
        <taxon>Lachnospirales</taxon>
        <taxon>Lachnospiraceae</taxon>
        <taxon>Mediterraneibacter</taxon>
    </lineage>
</organism>
<gene>
    <name evidence="8" type="ORF">DXD17_11650</name>
</gene>
<dbReference type="InterPro" id="IPR011006">
    <property type="entry name" value="CheY-like_superfamily"/>
</dbReference>
<dbReference type="GO" id="GO:0006355">
    <property type="term" value="P:regulation of DNA-templated transcription"/>
    <property type="evidence" value="ECO:0007669"/>
    <property type="project" value="InterPro"/>
</dbReference>
<dbReference type="InterPro" id="IPR001867">
    <property type="entry name" value="OmpR/PhoB-type_DNA-bd"/>
</dbReference>
<dbReference type="Pfam" id="PF00072">
    <property type="entry name" value="Response_reg"/>
    <property type="match status" value="1"/>
</dbReference>
<dbReference type="SMART" id="SM00448">
    <property type="entry name" value="REC"/>
    <property type="match status" value="1"/>
</dbReference>
<dbReference type="RefSeq" id="WP_117688516.1">
    <property type="nucleotide sequence ID" value="NZ_CAJMJQ010000009.1"/>
</dbReference>
<dbReference type="Proteomes" id="UP000260793">
    <property type="component" value="Unassembled WGS sequence"/>
</dbReference>
<dbReference type="GO" id="GO:0032993">
    <property type="term" value="C:protein-DNA complex"/>
    <property type="evidence" value="ECO:0007669"/>
    <property type="project" value="TreeGrafter"/>
</dbReference>
<dbReference type="InterPro" id="IPR001789">
    <property type="entry name" value="Sig_transdc_resp-reg_receiver"/>
</dbReference>
<keyword evidence="6" id="KW-0804">Transcription</keyword>
<dbReference type="GO" id="GO:0000156">
    <property type="term" value="F:phosphorelay response regulator activity"/>
    <property type="evidence" value="ECO:0007669"/>
    <property type="project" value="TreeGrafter"/>
</dbReference>
<evidence type="ECO:0000256" key="4">
    <source>
        <dbReference type="ARBA" id="ARBA00023015"/>
    </source>
</evidence>
<evidence type="ECO:0000313" key="9">
    <source>
        <dbReference type="Proteomes" id="UP000260793"/>
    </source>
</evidence>
<dbReference type="EMBL" id="QSQN01000034">
    <property type="protein sequence ID" value="RGK37746.1"/>
    <property type="molecule type" value="Genomic_DNA"/>
</dbReference>